<protein>
    <recommendedName>
        <fullName evidence="6 19">Adenosylcobinamide-GDP ribazoletransferase</fullName>
        <ecNumber evidence="5 19">2.7.8.26</ecNumber>
    </recommendedName>
    <alternativeName>
        <fullName evidence="16 19">Cobalamin synthase</fullName>
    </alternativeName>
    <alternativeName>
        <fullName evidence="15 19">Cobalamin-5'-phosphate synthase</fullName>
    </alternativeName>
</protein>
<dbReference type="HAMAP" id="MF_00719">
    <property type="entry name" value="CobS"/>
    <property type="match status" value="1"/>
</dbReference>
<feature type="transmembrane region" description="Helical" evidence="19">
    <location>
        <begin position="171"/>
        <end position="190"/>
    </location>
</feature>
<dbReference type="AlphaFoldDB" id="A0A5B8U243"/>
<evidence type="ECO:0000256" key="12">
    <source>
        <dbReference type="ARBA" id="ARBA00022989"/>
    </source>
</evidence>
<dbReference type="GO" id="GO:0008818">
    <property type="term" value="F:cobalamin 5'-phosphate synthase activity"/>
    <property type="evidence" value="ECO:0007669"/>
    <property type="project" value="UniProtKB-UniRule"/>
</dbReference>
<feature type="transmembrane region" description="Helical" evidence="19">
    <location>
        <begin position="61"/>
        <end position="79"/>
    </location>
</feature>
<gene>
    <name evidence="19 20" type="primary">cobS</name>
    <name evidence="20" type="ORF">FSW04_05095</name>
</gene>
<evidence type="ECO:0000256" key="13">
    <source>
        <dbReference type="ARBA" id="ARBA00023136"/>
    </source>
</evidence>
<name>A0A5B8U243_9ACTN</name>
<feature type="transmembrane region" description="Helical" evidence="19">
    <location>
        <begin position="226"/>
        <end position="244"/>
    </location>
</feature>
<evidence type="ECO:0000313" key="21">
    <source>
        <dbReference type="Proteomes" id="UP000321805"/>
    </source>
</evidence>
<evidence type="ECO:0000256" key="16">
    <source>
        <dbReference type="ARBA" id="ARBA00032853"/>
    </source>
</evidence>
<dbReference type="KEGG" id="bsol:FSW04_05095"/>
<dbReference type="Proteomes" id="UP000321805">
    <property type="component" value="Chromosome"/>
</dbReference>
<keyword evidence="10 19" id="KW-0812">Transmembrane</keyword>
<sequence>MRRPLAALGLAITFLTIVPVRLREPVPPLGTAAGWFPAVGAAVGALAGVVSYLAEPPLGPLVAAVLAVVMLVVITGALHQDGLADCADGLGVRGDRARRLAVMREPTVGTFGVLAVALWLLLVVAAVSGLNRTHMVRALVVMAATGRWAALLHATATLPARRDGLGSGFEVGVLGLAAGTVLAVTAAVVLGGIGPGLGALAASAAVAVLVTAWSRGRLGGRTGDTLGATVALAEAAVAIVLLGVW</sequence>
<dbReference type="GO" id="GO:0051073">
    <property type="term" value="F:adenosylcobinamide-GDP ribazoletransferase activity"/>
    <property type="evidence" value="ECO:0007669"/>
    <property type="project" value="UniProtKB-UniRule"/>
</dbReference>
<feature type="transmembrane region" description="Helical" evidence="19">
    <location>
        <begin position="197"/>
        <end position="214"/>
    </location>
</feature>
<evidence type="ECO:0000313" key="20">
    <source>
        <dbReference type="EMBL" id="QEC47021.1"/>
    </source>
</evidence>
<dbReference type="EMBL" id="CP042430">
    <property type="protein sequence ID" value="QEC47021.1"/>
    <property type="molecule type" value="Genomic_DNA"/>
</dbReference>
<dbReference type="GO" id="GO:0009236">
    <property type="term" value="P:cobalamin biosynthetic process"/>
    <property type="evidence" value="ECO:0007669"/>
    <property type="project" value="UniProtKB-UniRule"/>
</dbReference>
<keyword evidence="9 19" id="KW-0808">Transferase</keyword>
<keyword evidence="8 19" id="KW-0169">Cobalamin biosynthesis</keyword>
<dbReference type="PANTHER" id="PTHR34148">
    <property type="entry name" value="ADENOSYLCOBINAMIDE-GDP RIBAZOLETRANSFERASE"/>
    <property type="match status" value="1"/>
</dbReference>
<evidence type="ECO:0000256" key="18">
    <source>
        <dbReference type="ARBA" id="ARBA00049504"/>
    </source>
</evidence>
<keyword evidence="13 19" id="KW-0472">Membrane</keyword>
<dbReference type="EC" id="2.7.8.26" evidence="5 19"/>
<keyword evidence="21" id="KW-1185">Reference proteome</keyword>
<evidence type="ECO:0000256" key="6">
    <source>
        <dbReference type="ARBA" id="ARBA00015850"/>
    </source>
</evidence>
<accession>A0A5B8U243</accession>
<reference evidence="20 21" key="1">
    <citation type="journal article" date="2018" name="J. Microbiol.">
        <title>Baekduia soli gen. nov., sp. nov., a novel bacterium isolated from the soil of Baekdu Mountain and proposal of a novel family name, Baekduiaceae fam. nov.</title>
        <authorList>
            <person name="An D.S."/>
            <person name="Siddiqi M.Z."/>
            <person name="Kim K.H."/>
            <person name="Yu H.S."/>
            <person name="Im W.T."/>
        </authorList>
    </citation>
    <scope>NUCLEOTIDE SEQUENCE [LARGE SCALE GENOMIC DNA]</scope>
    <source>
        <strain evidence="20 21">BR7-21</strain>
    </source>
</reference>
<proteinExistence type="inferred from homology"/>
<comment type="subcellular location">
    <subcellularLocation>
        <location evidence="2 19">Cell membrane</location>
        <topology evidence="2 19">Multi-pass membrane protein</topology>
    </subcellularLocation>
</comment>
<comment type="cofactor">
    <cofactor evidence="1 19">
        <name>Mg(2+)</name>
        <dbReference type="ChEBI" id="CHEBI:18420"/>
    </cofactor>
</comment>
<evidence type="ECO:0000256" key="8">
    <source>
        <dbReference type="ARBA" id="ARBA00022573"/>
    </source>
</evidence>
<comment type="catalytic activity">
    <reaction evidence="17 19">
        <text>alpha-ribazole + adenosylcob(III)inamide-GDP = adenosylcob(III)alamin + GMP + H(+)</text>
        <dbReference type="Rhea" id="RHEA:16049"/>
        <dbReference type="ChEBI" id="CHEBI:10329"/>
        <dbReference type="ChEBI" id="CHEBI:15378"/>
        <dbReference type="ChEBI" id="CHEBI:18408"/>
        <dbReference type="ChEBI" id="CHEBI:58115"/>
        <dbReference type="ChEBI" id="CHEBI:60487"/>
        <dbReference type="EC" id="2.7.8.26"/>
    </reaction>
</comment>
<evidence type="ECO:0000256" key="3">
    <source>
        <dbReference type="ARBA" id="ARBA00004663"/>
    </source>
</evidence>
<evidence type="ECO:0000256" key="9">
    <source>
        <dbReference type="ARBA" id="ARBA00022679"/>
    </source>
</evidence>
<evidence type="ECO:0000256" key="15">
    <source>
        <dbReference type="ARBA" id="ARBA00032605"/>
    </source>
</evidence>
<evidence type="ECO:0000256" key="10">
    <source>
        <dbReference type="ARBA" id="ARBA00022692"/>
    </source>
</evidence>
<dbReference type="PANTHER" id="PTHR34148:SF1">
    <property type="entry name" value="ADENOSYLCOBINAMIDE-GDP RIBAZOLETRANSFERASE"/>
    <property type="match status" value="1"/>
</dbReference>
<keyword evidence="7 19" id="KW-1003">Cell membrane</keyword>
<comment type="function">
    <text evidence="14 19">Joins adenosylcobinamide-GDP and alpha-ribazole to generate adenosylcobalamin (Ado-cobalamin). Also synthesizes adenosylcobalamin 5'-phosphate from adenosylcobinamide-GDP and alpha-ribazole 5'-phosphate.</text>
</comment>
<dbReference type="RefSeq" id="WP_146916922.1">
    <property type="nucleotide sequence ID" value="NZ_CP042430.1"/>
</dbReference>
<feature type="transmembrane region" description="Helical" evidence="19">
    <location>
        <begin position="108"/>
        <end position="127"/>
    </location>
</feature>
<keyword evidence="11 19" id="KW-0460">Magnesium</keyword>
<evidence type="ECO:0000256" key="19">
    <source>
        <dbReference type="HAMAP-Rule" id="MF_00719"/>
    </source>
</evidence>
<evidence type="ECO:0000256" key="14">
    <source>
        <dbReference type="ARBA" id="ARBA00025228"/>
    </source>
</evidence>
<evidence type="ECO:0000256" key="11">
    <source>
        <dbReference type="ARBA" id="ARBA00022842"/>
    </source>
</evidence>
<dbReference type="UniPathway" id="UPA00148">
    <property type="reaction ID" value="UER00238"/>
</dbReference>
<dbReference type="NCBIfam" id="TIGR00317">
    <property type="entry name" value="cobS"/>
    <property type="match status" value="1"/>
</dbReference>
<evidence type="ECO:0000256" key="4">
    <source>
        <dbReference type="ARBA" id="ARBA00010561"/>
    </source>
</evidence>
<evidence type="ECO:0000256" key="1">
    <source>
        <dbReference type="ARBA" id="ARBA00001946"/>
    </source>
</evidence>
<evidence type="ECO:0000256" key="17">
    <source>
        <dbReference type="ARBA" id="ARBA00048623"/>
    </source>
</evidence>
<comment type="pathway">
    <text evidence="3 19">Cofactor biosynthesis; adenosylcobalamin biosynthesis; adenosylcobalamin from cob(II)yrinate a,c-diamide: step 7/7.</text>
</comment>
<evidence type="ECO:0000256" key="5">
    <source>
        <dbReference type="ARBA" id="ARBA00013200"/>
    </source>
</evidence>
<dbReference type="OrthoDB" id="9794223at2"/>
<dbReference type="GO" id="GO:0005886">
    <property type="term" value="C:plasma membrane"/>
    <property type="evidence" value="ECO:0007669"/>
    <property type="project" value="UniProtKB-SubCell"/>
</dbReference>
<organism evidence="20 21">
    <name type="scientific">Baekduia soli</name>
    <dbReference type="NCBI Taxonomy" id="496014"/>
    <lineage>
        <taxon>Bacteria</taxon>
        <taxon>Bacillati</taxon>
        <taxon>Actinomycetota</taxon>
        <taxon>Thermoleophilia</taxon>
        <taxon>Solirubrobacterales</taxon>
        <taxon>Baekduiaceae</taxon>
        <taxon>Baekduia</taxon>
    </lineage>
</organism>
<comment type="similarity">
    <text evidence="4 19">Belongs to the CobS family.</text>
</comment>
<keyword evidence="12 19" id="KW-1133">Transmembrane helix</keyword>
<dbReference type="Pfam" id="PF02654">
    <property type="entry name" value="CobS"/>
    <property type="match status" value="1"/>
</dbReference>
<comment type="catalytic activity">
    <reaction evidence="18 19">
        <text>alpha-ribazole 5'-phosphate + adenosylcob(III)inamide-GDP = adenosylcob(III)alamin 5'-phosphate + GMP + H(+)</text>
        <dbReference type="Rhea" id="RHEA:23560"/>
        <dbReference type="ChEBI" id="CHEBI:15378"/>
        <dbReference type="ChEBI" id="CHEBI:57918"/>
        <dbReference type="ChEBI" id="CHEBI:58115"/>
        <dbReference type="ChEBI" id="CHEBI:60487"/>
        <dbReference type="ChEBI" id="CHEBI:60493"/>
        <dbReference type="EC" id="2.7.8.26"/>
    </reaction>
</comment>
<dbReference type="InterPro" id="IPR003805">
    <property type="entry name" value="CobS"/>
</dbReference>
<evidence type="ECO:0000256" key="7">
    <source>
        <dbReference type="ARBA" id="ARBA00022475"/>
    </source>
</evidence>
<evidence type="ECO:0000256" key="2">
    <source>
        <dbReference type="ARBA" id="ARBA00004651"/>
    </source>
</evidence>
<feature type="transmembrane region" description="Helical" evidence="19">
    <location>
        <begin position="33"/>
        <end position="54"/>
    </location>
</feature>